<feature type="compositionally biased region" description="Acidic residues" evidence="4">
    <location>
        <begin position="140"/>
        <end position="152"/>
    </location>
</feature>
<feature type="compositionally biased region" description="Acidic residues" evidence="4">
    <location>
        <begin position="169"/>
        <end position="191"/>
    </location>
</feature>
<keyword evidence="3" id="KW-0539">Nucleus</keyword>
<dbReference type="GO" id="GO:0042274">
    <property type="term" value="P:ribosomal small subunit biogenesis"/>
    <property type="evidence" value="ECO:0007669"/>
    <property type="project" value="TreeGrafter"/>
</dbReference>
<dbReference type="Proteomes" id="UP000835052">
    <property type="component" value="Unassembled WGS sequence"/>
</dbReference>
<sequence>MTSAEDMDAAIADIEKKIISYCNLVPVNFWGFDEDVREKLRQRKHRMLNKKLSTKEKQRLPSSKKQQLARGIGAVPSTVVEVLDWMSKSGFAKVQPTNPANIPNPKTKASASSNSEPPAKKPKTEVTKKVEPVDKTKDGEESEDDSSDDEADATSSESTKKTVKKEAPEESGDEQEDDDTTDEEDVEEEKVEIEKKPKVPVQQKAEVKIPKSDLKLDREIERLEKEDAGKGDDPELKRQIAQLKLQKKLKEMKLSRKGTSKTKMTPATAAKLEEERKMKRRLSKMKMKQRRAEAKKAANGEKPVKGETNETADEAKENGDTDGEKLNVAFNKFQFEIKDDLKGKKKRTPKSERALKLSGKDYTALIKKVEKTNAVIDKVREADPHKAEIMEDELKWEKTLKRASGVKVKDNVEMLKRAQHKKEKLKDRKKAKWGQREERVEKEKATKKEKRDSNIQKRKDDAKKRKLAKMRKKGRIL</sequence>
<comment type="similarity">
    <text evidence="2">Belongs to the SURF6 family.</text>
</comment>
<feature type="region of interest" description="Disordered" evidence="4">
    <location>
        <begin position="94"/>
        <end position="324"/>
    </location>
</feature>
<feature type="compositionally biased region" description="Basic and acidic residues" evidence="4">
    <location>
        <begin position="158"/>
        <end position="168"/>
    </location>
</feature>
<feature type="compositionally biased region" description="Basic and acidic residues" evidence="4">
    <location>
        <begin position="434"/>
        <end position="463"/>
    </location>
</feature>
<dbReference type="GO" id="GO:0003677">
    <property type="term" value="F:DNA binding"/>
    <property type="evidence" value="ECO:0007669"/>
    <property type="project" value="TreeGrafter"/>
</dbReference>
<evidence type="ECO:0000256" key="2">
    <source>
        <dbReference type="ARBA" id="ARBA00005904"/>
    </source>
</evidence>
<feature type="compositionally biased region" description="Basic and acidic residues" evidence="4">
    <location>
        <begin position="290"/>
        <end position="324"/>
    </location>
</feature>
<dbReference type="InterPro" id="IPR029190">
    <property type="entry name" value="Rrp14/SURF6_C"/>
</dbReference>
<dbReference type="AlphaFoldDB" id="A0A8S1HHE3"/>
<dbReference type="GO" id="GO:0005730">
    <property type="term" value="C:nucleolus"/>
    <property type="evidence" value="ECO:0007669"/>
    <property type="project" value="TreeGrafter"/>
</dbReference>
<feature type="compositionally biased region" description="Basic and acidic residues" evidence="4">
    <location>
        <begin position="118"/>
        <end position="139"/>
    </location>
</feature>
<dbReference type="GO" id="GO:0042273">
    <property type="term" value="P:ribosomal large subunit biogenesis"/>
    <property type="evidence" value="ECO:0007669"/>
    <property type="project" value="TreeGrafter"/>
</dbReference>
<keyword evidence="7" id="KW-1185">Reference proteome</keyword>
<reference evidence="6" key="1">
    <citation type="submission" date="2020-10" db="EMBL/GenBank/DDBJ databases">
        <authorList>
            <person name="Kikuchi T."/>
        </authorList>
    </citation>
    <scope>NUCLEOTIDE SEQUENCE</scope>
    <source>
        <strain evidence="6">NKZ352</strain>
    </source>
</reference>
<feature type="compositionally biased region" description="Basic residues" evidence="4">
    <location>
        <begin position="278"/>
        <end position="289"/>
    </location>
</feature>
<gene>
    <name evidence="6" type="ORF">CAUJ_LOCUS10321</name>
</gene>
<evidence type="ECO:0000256" key="3">
    <source>
        <dbReference type="ARBA" id="ARBA00023242"/>
    </source>
</evidence>
<proteinExistence type="inferred from homology"/>
<dbReference type="EMBL" id="CAJGYM010000044">
    <property type="protein sequence ID" value="CAD6194402.1"/>
    <property type="molecule type" value="Genomic_DNA"/>
</dbReference>
<dbReference type="Pfam" id="PF04935">
    <property type="entry name" value="SURF6"/>
    <property type="match status" value="1"/>
</dbReference>
<evidence type="ECO:0000313" key="7">
    <source>
        <dbReference type="Proteomes" id="UP000835052"/>
    </source>
</evidence>
<evidence type="ECO:0000256" key="4">
    <source>
        <dbReference type="SAM" id="MobiDB-lite"/>
    </source>
</evidence>
<dbReference type="GO" id="GO:0003723">
    <property type="term" value="F:RNA binding"/>
    <property type="evidence" value="ECO:0007669"/>
    <property type="project" value="TreeGrafter"/>
</dbReference>
<dbReference type="PANTHER" id="PTHR14369">
    <property type="entry name" value="SURFEIT LOCUS PROTEIN 6"/>
    <property type="match status" value="1"/>
</dbReference>
<dbReference type="InterPro" id="IPR007019">
    <property type="entry name" value="SURF6"/>
</dbReference>
<comment type="subcellular location">
    <subcellularLocation>
        <location evidence="1">Nucleus</location>
    </subcellularLocation>
</comment>
<comment type="caution">
    <text evidence="6">The sequence shown here is derived from an EMBL/GenBank/DDBJ whole genome shotgun (WGS) entry which is preliminary data.</text>
</comment>
<evidence type="ECO:0000256" key="1">
    <source>
        <dbReference type="ARBA" id="ARBA00004123"/>
    </source>
</evidence>
<organism evidence="6 7">
    <name type="scientific">Caenorhabditis auriculariae</name>
    <dbReference type="NCBI Taxonomy" id="2777116"/>
    <lineage>
        <taxon>Eukaryota</taxon>
        <taxon>Metazoa</taxon>
        <taxon>Ecdysozoa</taxon>
        <taxon>Nematoda</taxon>
        <taxon>Chromadorea</taxon>
        <taxon>Rhabditida</taxon>
        <taxon>Rhabditina</taxon>
        <taxon>Rhabditomorpha</taxon>
        <taxon>Rhabditoidea</taxon>
        <taxon>Rhabditidae</taxon>
        <taxon>Peloderinae</taxon>
        <taxon>Caenorhabditis</taxon>
    </lineage>
</organism>
<accession>A0A8S1HHE3</accession>
<feature type="domain" description="Ribosomal RNA-processing protein 14/surfeit locus protein 6 C-terminal" evidence="5">
    <location>
        <begin position="271"/>
        <end position="466"/>
    </location>
</feature>
<protein>
    <recommendedName>
        <fullName evidence="5">Ribosomal RNA-processing protein 14/surfeit locus protein 6 C-terminal domain-containing protein</fullName>
    </recommendedName>
</protein>
<evidence type="ECO:0000259" key="5">
    <source>
        <dbReference type="Pfam" id="PF04935"/>
    </source>
</evidence>
<feature type="compositionally biased region" description="Basic and acidic residues" evidence="4">
    <location>
        <begin position="205"/>
        <end position="238"/>
    </location>
</feature>
<dbReference type="PANTHER" id="PTHR14369:SF0">
    <property type="entry name" value="SURFEIT LOCUS PROTEIN 6"/>
    <property type="match status" value="1"/>
</dbReference>
<evidence type="ECO:0000313" key="6">
    <source>
        <dbReference type="EMBL" id="CAD6194402.1"/>
    </source>
</evidence>
<feature type="region of interest" description="Disordered" evidence="4">
    <location>
        <begin position="410"/>
        <end position="477"/>
    </location>
</feature>
<feature type="compositionally biased region" description="Basic residues" evidence="4">
    <location>
        <begin position="417"/>
        <end position="433"/>
    </location>
</feature>
<feature type="compositionally biased region" description="Basic residues" evidence="4">
    <location>
        <begin position="464"/>
        <end position="477"/>
    </location>
</feature>
<name>A0A8S1HHE3_9PELO</name>
<dbReference type="OrthoDB" id="444809at2759"/>
<feature type="region of interest" description="Disordered" evidence="4">
    <location>
        <begin position="51"/>
        <end position="71"/>
    </location>
</feature>